<accession>A0A2H0BTQ3</accession>
<gene>
    <name evidence="1" type="ORF">COW99_06070</name>
</gene>
<evidence type="ECO:0000313" key="1">
    <source>
        <dbReference type="EMBL" id="PIP61057.1"/>
    </source>
</evidence>
<dbReference type="Proteomes" id="UP000231246">
    <property type="component" value="Unassembled WGS sequence"/>
</dbReference>
<name>A0A2H0BTQ3_9BACT</name>
<dbReference type="EMBL" id="PCTA01000035">
    <property type="protein sequence ID" value="PIP61057.1"/>
    <property type="molecule type" value="Genomic_DNA"/>
</dbReference>
<protein>
    <submittedName>
        <fullName evidence="1">Uncharacterized protein</fullName>
    </submittedName>
</protein>
<proteinExistence type="predicted"/>
<evidence type="ECO:0000313" key="2">
    <source>
        <dbReference type="Proteomes" id="UP000231246"/>
    </source>
</evidence>
<dbReference type="AlphaFoldDB" id="A0A2H0BTQ3"/>
<organism evidence="1 2">
    <name type="scientific">Candidatus Roizmanbacteria bacterium CG22_combo_CG10-13_8_21_14_all_38_20</name>
    <dbReference type="NCBI Taxonomy" id="1974862"/>
    <lineage>
        <taxon>Bacteria</taxon>
        <taxon>Candidatus Roizmaniibacteriota</taxon>
    </lineage>
</organism>
<reference evidence="1 2" key="1">
    <citation type="submission" date="2017-09" db="EMBL/GenBank/DDBJ databases">
        <title>Depth-based differentiation of microbial function through sediment-hosted aquifers and enrichment of novel symbionts in the deep terrestrial subsurface.</title>
        <authorList>
            <person name="Probst A.J."/>
            <person name="Ladd B."/>
            <person name="Jarett J.K."/>
            <person name="Geller-Mcgrath D.E."/>
            <person name="Sieber C.M."/>
            <person name="Emerson J.B."/>
            <person name="Anantharaman K."/>
            <person name="Thomas B.C."/>
            <person name="Malmstrom R."/>
            <person name="Stieglmeier M."/>
            <person name="Klingl A."/>
            <person name="Woyke T."/>
            <person name="Ryan C.M."/>
            <person name="Banfield J.F."/>
        </authorList>
    </citation>
    <scope>NUCLEOTIDE SEQUENCE [LARGE SCALE GENOMIC DNA]</scope>
    <source>
        <strain evidence="1">CG22_combo_CG10-13_8_21_14_all_38_20</strain>
    </source>
</reference>
<sequence length="262" mass="29489">MTLIEISIGPLTGQEREHIRRMPNPYGKRFVKPEFINDGIRCGRLVLTPVLKALHQLGIYPEKGRLLNRYGYTRSTLLFGTTQHNASHIEVKTETPPEPTPPIQIEQPLIISNLLEITTVLDPNQVTYENSLLELCERNQKRADAVGFAADLVCELLNEHKPDPNVTLKPWHFVEFKEAKTGIGHDVTLRRLNKKNPPMAAGIWGFIQGMERGRAPTCGVRLVDSIAQTLEKPSLINSMFELAKPDPQSTDSWNMANPQISI</sequence>
<comment type="caution">
    <text evidence="1">The sequence shown here is derived from an EMBL/GenBank/DDBJ whole genome shotgun (WGS) entry which is preliminary data.</text>
</comment>